<dbReference type="EMBL" id="ML977331">
    <property type="protein sequence ID" value="KAF2112400.1"/>
    <property type="molecule type" value="Genomic_DNA"/>
</dbReference>
<protein>
    <submittedName>
        <fullName evidence="2">Uncharacterized protein</fullName>
    </submittedName>
</protein>
<evidence type="ECO:0000313" key="2">
    <source>
        <dbReference type="EMBL" id="KAF2112400.1"/>
    </source>
</evidence>
<evidence type="ECO:0000313" key="3">
    <source>
        <dbReference type="Proteomes" id="UP000799770"/>
    </source>
</evidence>
<accession>A0A6A5YZ56</accession>
<evidence type="ECO:0000256" key="1">
    <source>
        <dbReference type="SAM" id="MobiDB-lite"/>
    </source>
</evidence>
<feature type="region of interest" description="Disordered" evidence="1">
    <location>
        <begin position="48"/>
        <end position="74"/>
    </location>
</feature>
<keyword evidence="3" id="KW-1185">Reference proteome</keyword>
<dbReference type="AlphaFoldDB" id="A0A6A5YZ56"/>
<dbReference type="Proteomes" id="UP000799770">
    <property type="component" value="Unassembled WGS sequence"/>
</dbReference>
<sequence length="74" mass="8771">MFRSTSTFDYHSMKTLCSELKRSSSTYPDHLYPLSLLPLKEATTLCGRKRRQVRRSQDDGSRQRCFSRRRPPFV</sequence>
<reference evidence="2" key="1">
    <citation type="journal article" date="2020" name="Stud. Mycol.">
        <title>101 Dothideomycetes genomes: a test case for predicting lifestyles and emergence of pathogens.</title>
        <authorList>
            <person name="Haridas S."/>
            <person name="Albert R."/>
            <person name="Binder M."/>
            <person name="Bloem J."/>
            <person name="Labutti K."/>
            <person name="Salamov A."/>
            <person name="Andreopoulos B."/>
            <person name="Baker S."/>
            <person name="Barry K."/>
            <person name="Bills G."/>
            <person name="Bluhm B."/>
            <person name="Cannon C."/>
            <person name="Castanera R."/>
            <person name="Culley D."/>
            <person name="Daum C."/>
            <person name="Ezra D."/>
            <person name="Gonzalez J."/>
            <person name="Henrissat B."/>
            <person name="Kuo A."/>
            <person name="Liang C."/>
            <person name="Lipzen A."/>
            <person name="Lutzoni F."/>
            <person name="Magnuson J."/>
            <person name="Mondo S."/>
            <person name="Nolan M."/>
            <person name="Ohm R."/>
            <person name="Pangilinan J."/>
            <person name="Park H.-J."/>
            <person name="Ramirez L."/>
            <person name="Alfaro M."/>
            <person name="Sun H."/>
            <person name="Tritt A."/>
            <person name="Yoshinaga Y."/>
            <person name="Zwiers L.-H."/>
            <person name="Turgeon B."/>
            <person name="Goodwin S."/>
            <person name="Spatafora J."/>
            <person name="Crous P."/>
            <person name="Grigoriev I."/>
        </authorList>
    </citation>
    <scope>NUCLEOTIDE SEQUENCE</scope>
    <source>
        <strain evidence="2">CBS 627.86</strain>
    </source>
</reference>
<feature type="compositionally biased region" description="Basic residues" evidence="1">
    <location>
        <begin position="65"/>
        <end position="74"/>
    </location>
</feature>
<organism evidence="2 3">
    <name type="scientific">Lophiotrema nucula</name>
    <dbReference type="NCBI Taxonomy" id="690887"/>
    <lineage>
        <taxon>Eukaryota</taxon>
        <taxon>Fungi</taxon>
        <taxon>Dikarya</taxon>
        <taxon>Ascomycota</taxon>
        <taxon>Pezizomycotina</taxon>
        <taxon>Dothideomycetes</taxon>
        <taxon>Pleosporomycetidae</taxon>
        <taxon>Pleosporales</taxon>
        <taxon>Lophiotremataceae</taxon>
        <taxon>Lophiotrema</taxon>
    </lineage>
</organism>
<name>A0A6A5YZ56_9PLEO</name>
<gene>
    <name evidence="2" type="ORF">BDV96DRAFT_580639</name>
</gene>
<proteinExistence type="predicted"/>